<keyword evidence="1" id="KW-0285">Flavoprotein</keyword>
<dbReference type="InterPro" id="IPR023753">
    <property type="entry name" value="FAD/NAD-binding_dom"/>
</dbReference>
<dbReference type="RefSeq" id="WP_086997193.1">
    <property type="nucleotide sequence ID" value="NZ_FUHW01000024.1"/>
</dbReference>
<organism evidence="6 7">
    <name type="scientific">Arthrobacter rhombi</name>
    <dbReference type="NCBI Taxonomy" id="71253"/>
    <lineage>
        <taxon>Bacteria</taxon>
        <taxon>Bacillati</taxon>
        <taxon>Actinomycetota</taxon>
        <taxon>Actinomycetes</taxon>
        <taxon>Micrococcales</taxon>
        <taxon>Micrococcaceae</taxon>
        <taxon>Arthrobacter</taxon>
    </lineage>
</organism>
<evidence type="ECO:0000259" key="5">
    <source>
        <dbReference type="Pfam" id="PF07992"/>
    </source>
</evidence>
<evidence type="ECO:0000256" key="1">
    <source>
        <dbReference type="ARBA" id="ARBA00022630"/>
    </source>
</evidence>
<keyword evidence="7" id="KW-1185">Reference proteome</keyword>
<dbReference type="PANTHER" id="PTHR48105">
    <property type="entry name" value="THIOREDOXIN REDUCTASE 1-RELATED-RELATED"/>
    <property type="match status" value="1"/>
</dbReference>
<dbReference type="PRINTS" id="PR00368">
    <property type="entry name" value="FADPNR"/>
</dbReference>
<keyword evidence="4" id="KW-0812">Transmembrane</keyword>
<sequence>MKTNSNYDVIIIGAGAAGLSAALMLGRSLRSTLVLDTGTPRNRFAAGIHGVLGNDGTAPEDFLARGRSEVAGYGVQFGTAAAATVVATDAGITVTDTQGRHHAARRLVAATGISDELPPLPGLAAGWGTDVLHCPYCHGWEVRGQRLGILATSPMALHQAQLIRQWSDDVVLFSAGAGPIDDALTTTLASRDVVIDNRQVTGILRNDAGALTGVRMVDGGQRNLDALFTAGELHPQDAYLDGLGLTREQTPFGNFIAADPTGKTSHPRIWAAGNLVAPMANVPMSMSAGTMAGSMVNMDLVTEDFNHAAQQVHAA</sequence>
<reference evidence="6 7" key="1">
    <citation type="submission" date="2017-02" db="EMBL/GenBank/DDBJ databases">
        <authorList>
            <person name="Peterson S.W."/>
        </authorList>
    </citation>
    <scope>NUCLEOTIDE SEQUENCE [LARGE SCALE GENOMIC DNA]</scope>
    <source>
        <strain evidence="6 7">B Ar 00.02</strain>
    </source>
</reference>
<dbReference type="InterPro" id="IPR036188">
    <property type="entry name" value="FAD/NAD-bd_sf"/>
</dbReference>
<proteinExistence type="predicted"/>
<evidence type="ECO:0000256" key="2">
    <source>
        <dbReference type="ARBA" id="ARBA00023002"/>
    </source>
</evidence>
<gene>
    <name evidence="6" type="ORF">FM101_06580</name>
</gene>
<dbReference type="EMBL" id="FUHW01000024">
    <property type="protein sequence ID" value="SJM60936.1"/>
    <property type="molecule type" value="Genomic_DNA"/>
</dbReference>
<keyword evidence="4" id="KW-1133">Transmembrane helix</keyword>
<evidence type="ECO:0000313" key="7">
    <source>
        <dbReference type="Proteomes" id="UP000195913"/>
    </source>
</evidence>
<dbReference type="SUPFAM" id="SSF51905">
    <property type="entry name" value="FAD/NAD(P)-binding domain"/>
    <property type="match status" value="1"/>
</dbReference>
<dbReference type="Pfam" id="PF07992">
    <property type="entry name" value="Pyr_redox_2"/>
    <property type="match status" value="1"/>
</dbReference>
<dbReference type="Proteomes" id="UP000195913">
    <property type="component" value="Unassembled WGS sequence"/>
</dbReference>
<dbReference type="Gene3D" id="3.50.50.60">
    <property type="entry name" value="FAD/NAD(P)-binding domain"/>
    <property type="match status" value="2"/>
</dbReference>
<dbReference type="AlphaFoldDB" id="A0A1R4FYE7"/>
<dbReference type="EC" id="1.8.1.9" evidence="6"/>
<dbReference type="GO" id="GO:0004791">
    <property type="term" value="F:thioredoxin-disulfide reductase (NADPH) activity"/>
    <property type="evidence" value="ECO:0007669"/>
    <property type="project" value="UniProtKB-EC"/>
</dbReference>
<comment type="catalytic activity">
    <reaction evidence="3">
        <text>[thioredoxin]-dithiol + NADP(+) = [thioredoxin]-disulfide + NADPH + H(+)</text>
        <dbReference type="Rhea" id="RHEA:20345"/>
        <dbReference type="Rhea" id="RHEA-COMP:10698"/>
        <dbReference type="Rhea" id="RHEA-COMP:10700"/>
        <dbReference type="ChEBI" id="CHEBI:15378"/>
        <dbReference type="ChEBI" id="CHEBI:29950"/>
        <dbReference type="ChEBI" id="CHEBI:50058"/>
        <dbReference type="ChEBI" id="CHEBI:57783"/>
        <dbReference type="ChEBI" id="CHEBI:58349"/>
        <dbReference type="EC" id="1.8.1.9"/>
    </reaction>
</comment>
<name>A0A1R4FYE7_9MICC</name>
<dbReference type="PRINTS" id="PR00469">
    <property type="entry name" value="PNDRDTASEII"/>
</dbReference>
<keyword evidence="2 6" id="KW-0560">Oxidoreductase</keyword>
<feature type="transmembrane region" description="Helical" evidence="4">
    <location>
        <begin position="6"/>
        <end position="25"/>
    </location>
</feature>
<evidence type="ECO:0000256" key="4">
    <source>
        <dbReference type="SAM" id="Phobius"/>
    </source>
</evidence>
<keyword evidence="4" id="KW-0472">Membrane</keyword>
<dbReference type="InterPro" id="IPR050097">
    <property type="entry name" value="Ferredoxin-NADP_redctase_2"/>
</dbReference>
<evidence type="ECO:0000256" key="3">
    <source>
        <dbReference type="ARBA" id="ARBA00048132"/>
    </source>
</evidence>
<protein>
    <submittedName>
        <fullName evidence="6">Thioredoxin reductase</fullName>
        <ecNumber evidence="6">1.8.1.9</ecNumber>
    </submittedName>
</protein>
<accession>A0A1R4FYE7</accession>
<feature type="domain" description="FAD/NAD(P)-binding" evidence="5">
    <location>
        <begin position="7"/>
        <end position="290"/>
    </location>
</feature>
<evidence type="ECO:0000313" key="6">
    <source>
        <dbReference type="EMBL" id="SJM60936.1"/>
    </source>
</evidence>